<accession>A0ABS9MDH5</accession>
<sequence>MLALTSTYIKKKDMLPASAQELANDIFTFETLLRTIVYDLLHPHPNAEESLHRQYKQAGLTDYFVTSLERTAKGVVDAAKEALALDIKTKEQQAARIAEKINRKKSQLSCVASAKASLAARSRARKNGGIVPPFENPFGKFVTKKVTKEGLSFTVGSVHGKRPPDKYENEYLFEHLYLNPRASNLKKDIHFMEHRLHNLNRRLERLKREQGEGIFHICFGGKKLLRQRQAAKNDTQLHDWQRMWDRRRHRDMMLVGRHDSIGGNYIARYDTGSHTLRYRSIQGNLIDIPNVRFPYGQDWVDAAVNAHDIAMRNKKLPPDQQIEGWKPGPVTWAIKDCGDAVQVKCMISLPADPHINSCYDDGCVAFDMNYDHFAVSETGPEGELLEHYVAPFQMEGRTSDQITNAISESLEKIFRHAAAVNKPIAMEDIEHPDKCLLYGNKKANRKISDFAHDKITYLTERKGQKYHLNVKKVNPAYTSQIGKLKYMRLLGLSVHESAAYVIGRRAMGLKDKVPKDLFHLIPEKAVRRHHWAHWSALYTALKKIPVSKFYRKINYREYETLTALKKALFK</sequence>
<dbReference type="EMBL" id="JAKNJB010000047">
    <property type="protein sequence ID" value="MCG4528851.1"/>
    <property type="molecule type" value="Genomic_DNA"/>
</dbReference>
<name>A0ABS9MDH5_9FIRM</name>
<keyword evidence="1" id="KW-0175">Coiled coil</keyword>
<dbReference type="Proteomes" id="UP001200313">
    <property type="component" value="Unassembled WGS sequence"/>
</dbReference>
<evidence type="ECO:0000313" key="3">
    <source>
        <dbReference type="Proteomes" id="UP001200313"/>
    </source>
</evidence>
<proteinExistence type="predicted"/>
<evidence type="ECO:0000313" key="2">
    <source>
        <dbReference type="EMBL" id="MCG4528851.1"/>
    </source>
</evidence>
<evidence type="ECO:0008006" key="4">
    <source>
        <dbReference type="Google" id="ProtNLM"/>
    </source>
</evidence>
<gene>
    <name evidence="2" type="ORF">L0P79_17570</name>
</gene>
<evidence type="ECO:0000256" key="1">
    <source>
        <dbReference type="SAM" id="Coils"/>
    </source>
</evidence>
<organism evidence="2 3">
    <name type="scientific">Intestinimonas massiliensis</name>
    <name type="common">ex Afouda et al. 2020</name>
    <dbReference type="NCBI Taxonomy" id="1673721"/>
    <lineage>
        <taxon>Bacteria</taxon>
        <taxon>Bacillati</taxon>
        <taxon>Bacillota</taxon>
        <taxon>Clostridia</taxon>
        <taxon>Eubacteriales</taxon>
        <taxon>Intestinimonas</taxon>
    </lineage>
</organism>
<keyword evidence="3" id="KW-1185">Reference proteome</keyword>
<comment type="caution">
    <text evidence="2">The sequence shown here is derived from an EMBL/GenBank/DDBJ whole genome shotgun (WGS) entry which is preliminary data.</text>
</comment>
<protein>
    <recommendedName>
        <fullName evidence="4">Transposase</fullName>
    </recommendedName>
</protein>
<feature type="coiled-coil region" evidence="1">
    <location>
        <begin position="182"/>
        <end position="209"/>
    </location>
</feature>
<reference evidence="2 3" key="1">
    <citation type="submission" date="2022-01" db="EMBL/GenBank/DDBJ databases">
        <title>Collection of gut derived symbiotic bacterial strains cultured from healthy donors.</title>
        <authorList>
            <person name="Lin H."/>
            <person name="Kohout C."/>
            <person name="Waligurski E."/>
            <person name="Pamer E.G."/>
        </authorList>
    </citation>
    <scope>NUCLEOTIDE SEQUENCE [LARGE SCALE GENOMIC DNA]</scope>
    <source>
        <strain evidence="2 3">DFI.3.7</strain>
    </source>
</reference>
<dbReference type="RefSeq" id="WP_238075079.1">
    <property type="nucleotide sequence ID" value="NZ_JAKNJB010000047.1"/>
</dbReference>